<keyword evidence="4" id="KW-0012">Acyltransferase</keyword>
<dbReference type="EMBL" id="JAGFNZ010000003">
    <property type="protein sequence ID" value="MBW7573117.1"/>
    <property type="molecule type" value="Genomic_DNA"/>
</dbReference>
<dbReference type="PROSITE" id="PS51186">
    <property type="entry name" value="GNAT"/>
    <property type="match status" value="1"/>
</dbReference>
<dbReference type="RefSeq" id="WP_219965513.1">
    <property type="nucleotide sequence ID" value="NZ_JAGFNZ010000003.1"/>
</dbReference>
<dbReference type="SUPFAM" id="SSF55729">
    <property type="entry name" value="Acyl-CoA N-acyltransferases (Nat)"/>
    <property type="match status" value="1"/>
</dbReference>
<dbReference type="CDD" id="cd04301">
    <property type="entry name" value="NAT_SF"/>
    <property type="match status" value="1"/>
</dbReference>
<evidence type="ECO:0000313" key="7">
    <source>
        <dbReference type="EMBL" id="MBW7573117.1"/>
    </source>
</evidence>
<evidence type="ECO:0000313" key="8">
    <source>
        <dbReference type="Proteomes" id="UP000719942"/>
    </source>
</evidence>
<evidence type="ECO:0000256" key="1">
    <source>
        <dbReference type="ARBA" id="ARBA00005395"/>
    </source>
</evidence>
<evidence type="ECO:0000256" key="3">
    <source>
        <dbReference type="ARBA" id="ARBA00022679"/>
    </source>
</evidence>
<dbReference type="InterPro" id="IPR050680">
    <property type="entry name" value="YpeA/RimI_acetyltransf"/>
</dbReference>
<keyword evidence="8" id="KW-1185">Reference proteome</keyword>
<evidence type="ECO:0000256" key="4">
    <source>
        <dbReference type="ARBA" id="ARBA00023315"/>
    </source>
</evidence>
<reference evidence="7 8" key="1">
    <citation type="submission" date="2021-03" db="EMBL/GenBank/DDBJ databases">
        <title>Caproiciproducens sp. nov. isolated from feces of cow.</title>
        <authorList>
            <person name="Choi J.-Y."/>
        </authorList>
    </citation>
    <scope>NUCLEOTIDE SEQUENCE [LARGE SCALE GENOMIC DNA]</scope>
    <source>
        <strain evidence="7 8">AGMB10547</strain>
    </source>
</reference>
<keyword evidence="7" id="KW-0689">Ribosomal protein</keyword>
<dbReference type="Pfam" id="PF00583">
    <property type="entry name" value="Acetyltransf_1"/>
    <property type="match status" value="1"/>
</dbReference>
<gene>
    <name evidence="7" type="primary">rimI</name>
    <name evidence="7" type="ORF">J5W02_09855</name>
</gene>
<evidence type="ECO:0000259" key="6">
    <source>
        <dbReference type="PROSITE" id="PS51186"/>
    </source>
</evidence>
<dbReference type="GO" id="GO:0005840">
    <property type="term" value="C:ribosome"/>
    <property type="evidence" value="ECO:0007669"/>
    <property type="project" value="UniProtKB-KW"/>
</dbReference>
<comment type="caution">
    <text evidence="7">The sequence shown here is derived from an EMBL/GenBank/DDBJ whole genome shotgun (WGS) entry which is preliminary data.</text>
</comment>
<name>A0ABS7DPC5_9FIRM</name>
<comment type="subcellular location">
    <subcellularLocation>
        <location evidence="5">Cytoplasm</location>
    </subcellularLocation>
</comment>
<comment type="catalytic activity">
    <reaction evidence="5">
        <text>N-terminal L-alanyl-[ribosomal protein bS18] + acetyl-CoA = N-terminal N(alpha)-acetyl-L-alanyl-[ribosomal protein bS18] + CoA + H(+)</text>
        <dbReference type="Rhea" id="RHEA:43756"/>
        <dbReference type="Rhea" id="RHEA-COMP:10676"/>
        <dbReference type="Rhea" id="RHEA-COMP:10677"/>
        <dbReference type="ChEBI" id="CHEBI:15378"/>
        <dbReference type="ChEBI" id="CHEBI:57287"/>
        <dbReference type="ChEBI" id="CHEBI:57288"/>
        <dbReference type="ChEBI" id="CHEBI:64718"/>
        <dbReference type="ChEBI" id="CHEBI:83683"/>
        <dbReference type="EC" id="2.3.1.266"/>
    </reaction>
</comment>
<evidence type="ECO:0000256" key="2">
    <source>
        <dbReference type="ARBA" id="ARBA00022490"/>
    </source>
</evidence>
<keyword evidence="7" id="KW-0687">Ribonucleoprotein</keyword>
<evidence type="ECO:0000256" key="5">
    <source>
        <dbReference type="RuleBase" id="RU363094"/>
    </source>
</evidence>
<proteinExistence type="inferred from homology"/>
<organism evidence="7 8">
    <name type="scientific">Caproiciproducens faecalis</name>
    <dbReference type="NCBI Taxonomy" id="2820301"/>
    <lineage>
        <taxon>Bacteria</taxon>
        <taxon>Bacillati</taxon>
        <taxon>Bacillota</taxon>
        <taxon>Clostridia</taxon>
        <taxon>Eubacteriales</taxon>
        <taxon>Acutalibacteraceae</taxon>
        <taxon>Caproiciproducens</taxon>
    </lineage>
</organism>
<dbReference type="PANTHER" id="PTHR43420:SF44">
    <property type="entry name" value="ACETYLTRANSFERASE YPEA"/>
    <property type="match status" value="1"/>
</dbReference>
<keyword evidence="2 5" id="KW-0963">Cytoplasm</keyword>
<comment type="function">
    <text evidence="5">Acetylates the N-terminal alanine of ribosomal protein bS18.</text>
</comment>
<comment type="similarity">
    <text evidence="1 5">Belongs to the acetyltransferase family. RimI subfamily.</text>
</comment>
<dbReference type="InterPro" id="IPR006464">
    <property type="entry name" value="AcTrfase_RimI/Ard1"/>
</dbReference>
<feature type="domain" description="N-acetyltransferase" evidence="6">
    <location>
        <begin position="4"/>
        <end position="147"/>
    </location>
</feature>
<accession>A0ABS7DPC5</accession>
<dbReference type="Proteomes" id="UP000719942">
    <property type="component" value="Unassembled WGS sequence"/>
</dbReference>
<dbReference type="NCBIfam" id="TIGR01575">
    <property type="entry name" value="rimI"/>
    <property type="match status" value="1"/>
</dbReference>
<protein>
    <recommendedName>
        <fullName evidence="5">[Ribosomal protein bS18]-alanine N-acetyltransferase</fullName>
        <ecNumber evidence="5">2.3.1.266</ecNumber>
    </recommendedName>
</protein>
<dbReference type="Gene3D" id="3.40.630.30">
    <property type="match status" value="1"/>
</dbReference>
<dbReference type="InterPro" id="IPR016181">
    <property type="entry name" value="Acyl_CoA_acyltransferase"/>
</dbReference>
<dbReference type="EC" id="2.3.1.266" evidence="5"/>
<sequence length="147" mass="16128">MSGVQIVPMGEEHLDALVEIDALCFSDPWSREGLRAELFSDTAVFAAAQRDGETVGCAGMHCVCGECYIDKVCVHPSCRRMGTARALVRYLMDYAVNHNAEFITLEVRPSNAAAIALYSGLGFLPVGVRKNFYTDPKEDALLMTKTF</sequence>
<dbReference type="InterPro" id="IPR000182">
    <property type="entry name" value="GNAT_dom"/>
</dbReference>
<dbReference type="PANTHER" id="PTHR43420">
    <property type="entry name" value="ACETYLTRANSFERASE"/>
    <property type="match status" value="1"/>
</dbReference>
<keyword evidence="3" id="KW-0808">Transferase</keyword>